<dbReference type="Proteomes" id="UP000253606">
    <property type="component" value="Chromosome"/>
</dbReference>
<dbReference type="KEGG" id="abas:ACPOL_5709"/>
<keyword evidence="1" id="KW-1133">Transmembrane helix</keyword>
<feature type="transmembrane region" description="Helical" evidence="1">
    <location>
        <begin position="6"/>
        <end position="23"/>
    </location>
</feature>
<sequence>MNRQLALKIVLGIVGVLFLALSYPTAIFIRQEPALSMMLCLYVILGVFLLLAIRNPWANRSLIAFTAWSSLAHAALMGTQALRNMVARGELIGVAVLVIIGFAFIALSPGKETTSAG</sequence>
<dbReference type="EMBL" id="CP030840">
    <property type="protein sequence ID" value="AXC14955.1"/>
    <property type="molecule type" value="Genomic_DNA"/>
</dbReference>
<gene>
    <name evidence="2" type="ORF">ACPOL_5709</name>
</gene>
<dbReference type="RefSeq" id="WP_114209620.1">
    <property type="nucleotide sequence ID" value="NZ_CP030840.1"/>
</dbReference>
<evidence type="ECO:0000313" key="2">
    <source>
        <dbReference type="EMBL" id="AXC14955.1"/>
    </source>
</evidence>
<accession>A0A2Z5G8H8</accession>
<keyword evidence="1" id="KW-0472">Membrane</keyword>
<keyword evidence="3" id="KW-1185">Reference proteome</keyword>
<feature type="transmembrane region" description="Helical" evidence="1">
    <location>
        <begin position="91"/>
        <end position="110"/>
    </location>
</feature>
<keyword evidence="1" id="KW-0812">Transmembrane</keyword>
<organism evidence="2 3">
    <name type="scientific">Acidisarcina polymorpha</name>
    <dbReference type="NCBI Taxonomy" id="2211140"/>
    <lineage>
        <taxon>Bacteria</taxon>
        <taxon>Pseudomonadati</taxon>
        <taxon>Acidobacteriota</taxon>
        <taxon>Terriglobia</taxon>
        <taxon>Terriglobales</taxon>
        <taxon>Acidobacteriaceae</taxon>
        <taxon>Acidisarcina</taxon>
    </lineage>
</organism>
<dbReference type="OrthoDB" id="118744at2"/>
<dbReference type="AlphaFoldDB" id="A0A2Z5G8H8"/>
<evidence type="ECO:0000256" key="1">
    <source>
        <dbReference type="SAM" id="Phobius"/>
    </source>
</evidence>
<protein>
    <submittedName>
        <fullName evidence="2">Uncharacterized protein</fullName>
    </submittedName>
</protein>
<feature type="transmembrane region" description="Helical" evidence="1">
    <location>
        <begin position="35"/>
        <end position="53"/>
    </location>
</feature>
<proteinExistence type="predicted"/>
<dbReference type="Pfam" id="PF20337">
    <property type="entry name" value="DUF6632"/>
    <property type="match status" value="1"/>
</dbReference>
<evidence type="ECO:0000313" key="3">
    <source>
        <dbReference type="Proteomes" id="UP000253606"/>
    </source>
</evidence>
<reference evidence="2 3" key="1">
    <citation type="journal article" date="2018" name="Front. Microbiol.">
        <title>Hydrolytic Capabilities as a Key to Environmental Success: Chitinolytic and Cellulolytic Acidobacteria From Acidic Sub-arctic Soils and Boreal Peatlands.</title>
        <authorList>
            <person name="Belova S.E."/>
            <person name="Ravin N.V."/>
            <person name="Pankratov T.A."/>
            <person name="Rakitin A.L."/>
            <person name="Ivanova A.A."/>
            <person name="Beletsky A.V."/>
            <person name="Mardanov A.V."/>
            <person name="Sinninghe Damste J.S."/>
            <person name="Dedysh S.N."/>
        </authorList>
    </citation>
    <scope>NUCLEOTIDE SEQUENCE [LARGE SCALE GENOMIC DNA]</scope>
    <source>
        <strain evidence="2 3">SBC82</strain>
    </source>
</reference>
<name>A0A2Z5G8H8_9BACT</name>
<dbReference type="InterPro" id="IPR046572">
    <property type="entry name" value="DUF6632"/>
</dbReference>